<dbReference type="RefSeq" id="XP_024733690.1">
    <property type="nucleotide sequence ID" value="XM_024880680.1"/>
</dbReference>
<dbReference type="OrthoDB" id="10266074at2759"/>
<keyword evidence="4" id="KW-0539">Nucleus</keyword>
<comment type="subcellular location">
    <subcellularLocation>
        <location evidence="1">Nucleus</location>
    </subcellularLocation>
</comment>
<evidence type="ECO:0000256" key="5">
    <source>
        <dbReference type="ARBA" id="ARBA00038392"/>
    </source>
</evidence>
<keyword evidence="7" id="KW-0396">Initiation factor</keyword>
<evidence type="ECO:0000313" key="7">
    <source>
        <dbReference type="EMBL" id="PMD56786.1"/>
    </source>
</evidence>
<dbReference type="PANTHER" id="PTHR11380">
    <property type="entry name" value="TRANSCRIPTION INITIATION FACTOR TFIID/SUPT3-RELATED"/>
    <property type="match status" value="1"/>
</dbReference>
<evidence type="ECO:0000256" key="3">
    <source>
        <dbReference type="ARBA" id="ARBA00023163"/>
    </source>
</evidence>
<keyword evidence="2" id="KW-0805">Transcription regulation</keyword>
<dbReference type="Proteomes" id="UP000235371">
    <property type="component" value="Unassembled WGS sequence"/>
</dbReference>
<dbReference type="GO" id="GO:0051123">
    <property type="term" value="P:RNA polymerase II preinitiation complex assembly"/>
    <property type="evidence" value="ECO:0007669"/>
    <property type="project" value="TreeGrafter"/>
</dbReference>
<dbReference type="InterPro" id="IPR003195">
    <property type="entry name" value="TFIID_TAF13"/>
</dbReference>
<gene>
    <name evidence="7" type="ORF">K444DRAFT_615200</name>
</gene>
<dbReference type="GO" id="GO:0046982">
    <property type="term" value="F:protein heterodimerization activity"/>
    <property type="evidence" value="ECO:0007669"/>
    <property type="project" value="InterPro"/>
</dbReference>
<sequence>MEPRARVGKNRGQQNFTDLELQHFLFAHGDVSQSLDGTKKVLDELITDFITELCFEAHRSASLAGRQKIKLDDIRFACRKNPIYLGRIEEMLEKKKDIDSTRKIVNPDDDKLAKSAVKAMEEELNEADDDVDMNVGGKLGKSFGKGGHGAGLRR</sequence>
<evidence type="ECO:0000256" key="4">
    <source>
        <dbReference type="ARBA" id="ARBA00023242"/>
    </source>
</evidence>
<protein>
    <recommendedName>
        <fullName evidence="6">Transcription initiation factor TFIID subunit 13</fullName>
    </recommendedName>
</protein>
<keyword evidence="3" id="KW-0804">Transcription</keyword>
<dbReference type="GO" id="GO:0003743">
    <property type="term" value="F:translation initiation factor activity"/>
    <property type="evidence" value="ECO:0007669"/>
    <property type="project" value="UniProtKB-KW"/>
</dbReference>
<dbReference type="Pfam" id="PF02269">
    <property type="entry name" value="TFIID-18kDa"/>
    <property type="match status" value="1"/>
</dbReference>
<dbReference type="SUPFAM" id="SSF47113">
    <property type="entry name" value="Histone-fold"/>
    <property type="match status" value="2"/>
</dbReference>
<dbReference type="EMBL" id="KZ613847">
    <property type="protein sequence ID" value="PMD56786.1"/>
    <property type="molecule type" value="Genomic_DNA"/>
</dbReference>
<dbReference type="STRING" id="1095630.A0A2J6T189"/>
<dbReference type="GO" id="GO:0005669">
    <property type="term" value="C:transcription factor TFIID complex"/>
    <property type="evidence" value="ECO:0007669"/>
    <property type="project" value="TreeGrafter"/>
</dbReference>
<evidence type="ECO:0000256" key="1">
    <source>
        <dbReference type="ARBA" id="ARBA00004123"/>
    </source>
</evidence>
<organism evidence="7 8">
    <name type="scientific">Hyaloscypha bicolor E</name>
    <dbReference type="NCBI Taxonomy" id="1095630"/>
    <lineage>
        <taxon>Eukaryota</taxon>
        <taxon>Fungi</taxon>
        <taxon>Dikarya</taxon>
        <taxon>Ascomycota</taxon>
        <taxon>Pezizomycotina</taxon>
        <taxon>Leotiomycetes</taxon>
        <taxon>Helotiales</taxon>
        <taxon>Hyaloscyphaceae</taxon>
        <taxon>Hyaloscypha</taxon>
        <taxon>Hyaloscypha bicolor</taxon>
    </lineage>
</organism>
<dbReference type="InterPro" id="IPR009072">
    <property type="entry name" value="Histone-fold"/>
</dbReference>
<proteinExistence type="inferred from homology"/>
<name>A0A2J6T189_9HELO</name>
<evidence type="ECO:0000313" key="8">
    <source>
        <dbReference type="Proteomes" id="UP000235371"/>
    </source>
</evidence>
<evidence type="ECO:0000256" key="6">
    <source>
        <dbReference type="ARBA" id="ARBA00040136"/>
    </source>
</evidence>
<dbReference type="PANTHER" id="PTHR11380:SF5">
    <property type="entry name" value="TRANSCRIPTION INITIATION FACTOR TFIID SUBUNIT 13"/>
    <property type="match status" value="1"/>
</dbReference>
<keyword evidence="7" id="KW-0648">Protein biosynthesis</keyword>
<dbReference type="GeneID" id="36588757"/>
<evidence type="ECO:0000256" key="2">
    <source>
        <dbReference type="ARBA" id="ARBA00023015"/>
    </source>
</evidence>
<reference evidence="7 8" key="1">
    <citation type="submission" date="2016-04" db="EMBL/GenBank/DDBJ databases">
        <title>A degradative enzymes factory behind the ericoid mycorrhizal symbiosis.</title>
        <authorList>
            <consortium name="DOE Joint Genome Institute"/>
            <person name="Martino E."/>
            <person name="Morin E."/>
            <person name="Grelet G."/>
            <person name="Kuo A."/>
            <person name="Kohler A."/>
            <person name="Daghino S."/>
            <person name="Barry K."/>
            <person name="Choi C."/>
            <person name="Cichocki N."/>
            <person name="Clum A."/>
            <person name="Copeland A."/>
            <person name="Hainaut M."/>
            <person name="Haridas S."/>
            <person name="Labutti K."/>
            <person name="Lindquist E."/>
            <person name="Lipzen A."/>
            <person name="Khouja H.-R."/>
            <person name="Murat C."/>
            <person name="Ohm R."/>
            <person name="Olson A."/>
            <person name="Spatafora J."/>
            <person name="Veneault-Fourrey C."/>
            <person name="Henrissat B."/>
            <person name="Grigoriev I."/>
            <person name="Martin F."/>
            <person name="Perotto S."/>
        </authorList>
    </citation>
    <scope>NUCLEOTIDE SEQUENCE [LARGE SCALE GENOMIC DNA]</scope>
    <source>
        <strain evidence="7 8">E</strain>
    </source>
</reference>
<dbReference type="FunCoup" id="A0A2J6T189">
    <property type="interactions" value="395"/>
</dbReference>
<dbReference type="AlphaFoldDB" id="A0A2J6T189"/>
<comment type="similarity">
    <text evidence="5">Belongs to the TAF13 family.</text>
</comment>
<accession>A0A2J6T189</accession>
<keyword evidence="8" id="KW-1185">Reference proteome</keyword>
<dbReference type="InParanoid" id="A0A2J6T189"/>
<dbReference type="Gene3D" id="1.10.20.10">
    <property type="entry name" value="Histone, subunit A"/>
    <property type="match status" value="1"/>
</dbReference>